<feature type="coiled-coil region" evidence="1">
    <location>
        <begin position="222"/>
        <end position="249"/>
    </location>
</feature>
<keyword evidence="1" id="KW-0175">Coiled coil</keyword>
<organism evidence="3">
    <name type="scientific">Neobodo designis</name>
    <name type="common">Flagellated protozoan</name>
    <name type="synonym">Bodo designis</name>
    <dbReference type="NCBI Taxonomy" id="312471"/>
    <lineage>
        <taxon>Eukaryota</taxon>
        <taxon>Discoba</taxon>
        <taxon>Euglenozoa</taxon>
        <taxon>Kinetoplastea</taxon>
        <taxon>Metakinetoplastina</taxon>
        <taxon>Neobodonida</taxon>
        <taxon>Neobodo</taxon>
    </lineage>
</organism>
<evidence type="ECO:0000256" key="1">
    <source>
        <dbReference type="SAM" id="Coils"/>
    </source>
</evidence>
<protein>
    <submittedName>
        <fullName evidence="3">Uncharacterized protein</fullName>
    </submittedName>
</protein>
<sequence>MFLGGNNVGDVPANAHSVPLKQLPPDRRPQYVAYPPPDAPEVAKYTSKCCTQRAWARGDQNVVFIGQVPRLLPLQYIPWALDLLLEEYGTRWVLQTQPNGCAKAWVDDPAHCRTLIDRSKHMLFDVCGVWVARTRAQVEAMMAYQAGLQTGGPLDGRVPKHGMIAEGLRPPKSVTMLAACPPPQRPLQPGLFQKRGIQFAAEDVVARIAELERKRTGETSVHEECDLELERLQQALADAAVNAELEQRRHFESAHGQPFDTDVCAGRPPTLPALAASAKRSAVRRFLCRLRKALSFFS</sequence>
<dbReference type="EMBL" id="HBGF01038135">
    <property type="protein sequence ID" value="CAD9136828.1"/>
    <property type="molecule type" value="Transcribed_RNA"/>
</dbReference>
<gene>
    <name evidence="3" type="ORF">NDES1114_LOCUS25499</name>
</gene>
<dbReference type="AlphaFoldDB" id="A0A7S1MNK6"/>
<evidence type="ECO:0000313" key="3">
    <source>
        <dbReference type="EMBL" id="CAD9136828.1"/>
    </source>
</evidence>
<feature type="region of interest" description="Disordered" evidence="2">
    <location>
        <begin position="1"/>
        <end position="27"/>
    </location>
</feature>
<accession>A0A7S1MNK6</accession>
<name>A0A7S1MNK6_NEODS</name>
<proteinExistence type="predicted"/>
<evidence type="ECO:0000256" key="2">
    <source>
        <dbReference type="SAM" id="MobiDB-lite"/>
    </source>
</evidence>
<reference evidence="3" key="1">
    <citation type="submission" date="2021-01" db="EMBL/GenBank/DDBJ databases">
        <authorList>
            <person name="Corre E."/>
            <person name="Pelletier E."/>
            <person name="Niang G."/>
            <person name="Scheremetjew M."/>
            <person name="Finn R."/>
            <person name="Kale V."/>
            <person name="Holt S."/>
            <person name="Cochrane G."/>
            <person name="Meng A."/>
            <person name="Brown T."/>
            <person name="Cohen L."/>
        </authorList>
    </citation>
    <scope>NUCLEOTIDE SEQUENCE</scope>
    <source>
        <strain evidence="3">CCAP 1951/1</strain>
    </source>
</reference>